<dbReference type="InterPro" id="IPR016152">
    <property type="entry name" value="PTrfase/Anion_transptr"/>
</dbReference>
<organism evidence="7 8">
    <name type="scientific">Alicyclobacillus mali</name>
    <name type="common">ex Roth et al. 2021</name>
    <dbReference type="NCBI Taxonomy" id="1123961"/>
    <lineage>
        <taxon>Bacteria</taxon>
        <taxon>Bacillati</taxon>
        <taxon>Bacillota</taxon>
        <taxon>Bacilli</taxon>
        <taxon>Bacillales</taxon>
        <taxon>Alicyclobacillaceae</taxon>
        <taxon>Alicyclobacillus</taxon>
    </lineage>
</organism>
<evidence type="ECO:0000256" key="1">
    <source>
        <dbReference type="ARBA" id="ARBA00022448"/>
    </source>
</evidence>
<dbReference type="PANTHER" id="PTHR47738">
    <property type="entry name" value="PTS SYSTEM FRUCTOSE-LIKE EIIA COMPONENT-RELATED"/>
    <property type="match status" value="1"/>
</dbReference>
<name>A0ABS0F376_9BACL</name>
<dbReference type="NCBIfam" id="TIGR00848">
    <property type="entry name" value="fruA"/>
    <property type="match status" value="1"/>
</dbReference>
<dbReference type="PANTHER" id="PTHR47738:SF2">
    <property type="entry name" value="PTS SYSTEM FRUCTOSE-LIKE EIIA COMPONENT"/>
    <property type="match status" value="1"/>
</dbReference>
<dbReference type="EMBL" id="JADPKZ010000038">
    <property type="protein sequence ID" value="MBF8377732.1"/>
    <property type="molecule type" value="Genomic_DNA"/>
</dbReference>
<dbReference type="InterPro" id="IPR002178">
    <property type="entry name" value="PTS_EIIA_type-2_dom"/>
</dbReference>
<sequence length="150" mass="16596">MTMLTREHVCFLDESIATRTDVIRRMVELAFRLGHVDNVDVAVQAVEHREEEGTTGFGKGIAIPHGKSSAVREAALMFARLAKPVDWNSLDGAPVDTVFLILVPEGAHDDHLRLLSKLARKLMHDDFVGALRETNDVDRLVGTIRGALED</sequence>
<gene>
    <name evidence="7" type="ORF">IW967_07610</name>
</gene>
<keyword evidence="8" id="KW-1185">Reference proteome</keyword>
<dbReference type="CDD" id="cd00211">
    <property type="entry name" value="PTS_IIA_fru"/>
    <property type="match status" value="1"/>
</dbReference>
<evidence type="ECO:0000313" key="7">
    <source>
        <dbReference type="EMBL" id="MBF8377732.1"/>
    </source>
</evidence>
<dbReference type="Gene3D" id="3.40.930.10">
    <property type="entry name" value="Mannitol-specific EII, Chain A"/>
    <property type="match status" value="1"/>
</dbReference>
<protein>
    <submittedName>
        <fullName evidence="7">PTS sugar transporter subunit IIA</fullName>
    </submittedName>
</protein>
<dbReference type="SUPFAM" id="SSF55804">
    <property type="entry name" value="Phoshotransferase/anion transport protein"/>
    <property type="match status" value="1"/>
</dbReference>
<dbReference type="Proteomes" id="UP000642910">
    <property type="component" value="Unassembled WGS sequence"/>
</dbReference>
<comment type="caution">
    <text evidence="7">The sequence shown here is derived from an EMBL/GenBank/DDBJ whole genome shotgun (WGS) entry which is preliminary data.</text>
</comment>
<evidence type="ECO:0000256" key="2">
    <source>
        <dbReference type="ARBA" id="ARBA00022553"/>
    </source>
</evidence>
<evidence type="ECO:0000259" key="6">
    <source>
        <dbReference type="PROSITE" id="PS51094"/>
    </source>
</evidence>
<dbReference type="RefSeq" id="WP_195867510.1">
    <property type="nucleotide sequence ID" value="NZ_JADPKZ010000038.1"/>
</dbReference>
<keyword evidence="4" id="KW-0808">Transferase</keyword>
<dbReference type="Pfam" id="PF00359">
    <property type="entry name" value="PTS_EIIA_2"/>
    <property type="match status" value="1"/>
</dbReference>
<keyword evidence="5" id="KW-0598">Phosphotransferase system</keyword>
<dbReference type="PROSITE" id="PS51094">
    <property type="entry name" value="PTS_EIIA_TYPE_2"/>
    <property type="match status" value="1"/>
</dbReference>
<keyword evidence="3 7" id="KW-0762">Sugar transport</keyword>
<reference evidence="7 8" key="1">
    <citation type="submission" date="2020-11" db="EMBL/GenBank/DDBJ databases">
        <title>Genomic insight of Alicyclobacillus mali FL 18 reveals a new arsenic-resistant strain, with potential in environmental biotechnology.</title>
        <authorList>
            <person name="Fiorentino G."/>
            <person name="Gallo G."/>
            <person name="Aulitto M."/>
        </authorList>
    </citation>
    <scope>NUCLEOTIDE SEQUENCE [LARGE SCALE GENOMIC DNA]</scope>
    <source>
        <strain evidence="7 8">FL 18</strain>
    </source>
</reference>
<evidence type="ECO:0000256" key="5">
    <source>
        <dbReference type="ARBA" id="ARBA00022683"/>
    </source>
</evidence>
<dbReference type="InterPro" id="IPR004715">
    <property type="entry name" value="PTS_IIA_fruc"/>
</dbReference>
<accession>A0ABS0F376</accession>
<dbReference type="PROSITE" id="PS00372">
    <property type="entry name" value="PTS_EIIA_TYPE_2_HIS"/>
    <property type="match status" value="1"/>
</dbReference>
<dbReference type="InterPro" id="IPR051541">
    <property type="entry name" value="PTS_SugarTrans_NitroReg"/>
</dbReference>
<evidence type="ECO:0000256" key="4">
    <source>
        <dbReference type="ARBA" id="ARBA00022679"/>
    </source>
</evidence>
<evidence type="ECO:0000313" key="8">
    <source>
        <dbReference type="Proteomes" id="UP000642910"/>
    </source>
</evidence>
<proteinExistence type="predicted"/>
<keyword evidence="1" id="KW-0813">Transport</keyword>
<feature type="domain" description="PTS EIIA type-2" evidence="6">
    <location>
        <begin position="2"/>
        <end position="147"/>
    </location>
</feature>
<keyword evidence="2" id="KW-0597">Phosphoprotein</keyword>
<evidence type="ECO:0000256" key="3">
    <source>
        <dbReference type="ARBA" id="ARBA00022597"/>
    </source>
</evidence>